<accession>A0A6N6JEY0</accession>
<evidence type="ECO:0000313" key="5">
    <source>
        <dbReference type="Proteomes" id="UP000436822"/>
    </source>
</evidence>
<keyword evidence="2" id="KW-1133">Transmembrane helix</keyword>
<feature type="region of interest" description="Disordered" evidence="1">
    <location>
        <begin position="50"/>
        <end position="98"/>
    </location>
</feature>
<dbReference type="AlphaFoldDB" id="A0A6N6JEY0"/>
<dbReference type="Proteomes" id="UP000436822">
    <property type="component" value="Unassembled WGS sequence"/>
</dbReference>
<name>A0A6N6JEY0_9RHOB</name>
<organism evidence="4 5">
    <name type="scientific">Litoreibacter roseus</name>
    <dbReference type="NCBI Taxonomy" id="2601869"/>
    <lineage>
        <taxon>Bacteria</taxon>
        <taxon>Pseudomonadati</taxon>
        <taxon>Pseudomonadota</taxon>
        <taxon>Alphaproteobacteria</taxon>
        <taxon>Rhodobacterales</taxon>
        <taxon>Roseobacteraceae</taxon>
        <taxon>Litoreibacter</taxon>
    </lineage>
</organism>
<comment type="caution">
    <text evidence="4">The sequence shown here is derived from an EMBL/GenBank/DDBJ whole genome shotgun (WGS) entry which is preliminary data.</text>
</comment>
<protein>
    <submittedName>
        <fullName evidence="4">Peptidoglycan-binding protein LysM</fullName>
    </submittedName>
</protein>
<sequence>MAQQGMHSEPAKPREGMSAARIGAGIFLALVLLGFGVVYLLPAPEREVTGFQPPEGSGTALVEAPASETASVNPPAAPDQSELAEASQPAPESAPEIPEQTLRAPTLDLVRVDQAGAAVIAGTAEKNRPVVIFLDGETFAEVQSDATGKFVALFDIPASEAARTVSIATVDADGAQILSDATVLLAPVMAQITPPMPTEPEQVDIAEAEGAPELPDVSQLADAVQEDARADEAEPVSPSAPEPLSAPAVVVADSDGVDVIRPAPQPKVVEDGVVSDVANVVIDTISYDNEGEVALSGRGGDADFVRVYLNDRPVKTAEIQADGTWDAPLVDVDAGVYRLRVDEIGLDGKVTSRVETPFQREEIEIAQGAVSAVTVQTGFTLWGIAQEQFGDGVQYVRVYEANRELIRDPNLIYPGQIFTLPTE</sequence>
<feature type="compositionally biased region" description="Low complexity" evidence="1">
    <location>
        <begin position="235"/>
        <end position="246"/>
    </location>
</feature>
<dbReference type="Pfam" id="PF01476">
    <property type="entry name" value="LysM"/>
    <property type="match status" value="1"/>
</dbReference>
<proteinExistence type="predicted"/>
<dbReference type="EMBL" id="BLJE01000001">
    <property type="protein sequence ID" value="GFE63929.1"/>
    <property type="molecule type" value="Genomic_DNA"/>
</dbReference>
<feature type="region of interest" description="Disordered" evidence="1">
    <location>
        <begin position="224"/>
        <end position="246"/>
    </location>
</feature>
<evidence type="ECO:0000259" key="3">
    <source>
        <dbReference type="PROSITE" id="PS51782"/>
    </source>
</evidence>
<feature type="domain" description="LysM" evidence="3">
    <location>
        <begin position="371"/>
        <end position="420"/>
    </location>
</feature>
<reference evidence="4 5" key="1">
    <citation type="submission" date="2019-12" db="EMBL/GenBank/DDBJ databases">
        <title>Litoreibacter badius sp. nov., a novel bacteriochlorophyll a-containing bacterium in the genus Litoreibacter.</title>
        <authorList>
            <person name="Kanamuro M."/>
            <person name="Takabe Y."/>
            <person name="Mori K."/>
            <person name="Takaichi S."/>
            <person name="Hanada S."/>
        </authorList>
    </citation>
    <scope>NUCLEOTIDE SEQUENCE [LARGE SCALE GENOMIC DNA]</scope>
    <source>
        <strain evidence="4 5">K6</strain>
    </source>
</reference>
<dbReference type="InterPro" id="IPR018392">
    <property type="entry name" value="LysM"/>
</dbReference>
<keyword evidence="2" id="KW-0472">Membrane</keyword>
<evidence type="ECO:0000256" key="1">
    <source>
        <dbReference type="SAM" id="MobiDB-lite"/>
    </source>
</evidence>
<gene>
    <name evidence="4" type="ORF">KIN_10030</name>
</gene>
<dbReference type="PANTHER" id="PTHR34700">
    <property type="entry name" value="POTASSIUM BINDING PROTEIN KBP"/>
    <property type="match status" value="1"/>
</dbReference>
<dbReference type="CDD" id="cd00118">
    <property type="entry name" value="LysM"/>
    <property type="match status" value="1"/>
</dbReference>
<keyword evidence="5" id="KW-1185">Reference proteome</keyword>
<dbReference type="PANTHER" id="PTHR34700:SF4">
    <property type="entry name" value="PHAGE-LIKE ELEMENT PBSX PROTEIN XKDP"/>
    <property type="match status" value="1"/>
</dbReference>
<evidence type="ECO:0000256" key="2">
    <source>
        <dbReference type="SAM" id="Phobius"/>
    </source>
</evidence>
<dbReference type="InterPro" id="IPR052196">
    <property type="entry name" value="Bact_Kbp"/>
</dbReference>
<dbReference type="InterPro" id="IPR036779">
    <property type="entry name" value="LysM_dom_sf"/>
</dbReference>
<feature type="compositionally biased region" description="Low complexity" evidence="1">
    <location>
        <begin position="84"/>
        <end position="98"/>
    </location>
</feature>
<feature type="transmembrane region" description="Helical" evidence="2">
    <location>
        <begin position="20"/>
        <end position="41"/>
    </location>
</feature>
<dbReference type="Gene3D" id="3.10.350.10">
    <property type="entry name" value="LysM domain"/>
    <property type="match status" value="1"/>
</dbReference>
<keyword evidence="2" id="KW-0812">Transmembrane</keyword>
<evidence type="ECO:0000313" key="4">
    <source>
        <dbReference type="EMBL" id="GFE63929.1"/>
    </source>
</evidence>
<dbReference type="PROSITE" id="PS51782">
    <property type="entry name" value="LYSM"/>
    <property type="match status" value="1"/>
</dbReference>